<proteinExistence type="predicted"/>
<dbReference type="PANTHER" id="PTHR30146:SF109">
    <property type="entry name" value="HTH-TYPE TRANSCRIPTIONAL REGULATOR GALS"/>
    <property type="match status" value="1"/>
</dbReference>
<dbReference type="InterPro" id="IPR001761">
    <property type="entry name" value="Peripla_BP/Lac1_sug-bd_dom"/>
</dbReference>
<evidence type="ECO:0000313" key="6">
    <source>
        <dbReference type="Proteomes" id="UP001597012"/>
    </source>
</evidence>
<keyword evidence="6" id="KW-1185">Reference proteome</keyword>
<dbReference type="CDD" id="cd01392">
    <property type="entry name" value="HTH_LacI"/>
    <property type="match status" value="1"/>
</dbReference>
<dbReference type="PROSITE" id="PS50932">
    <property type="entry name" value="HTH_LACI_2"/>
    <property type="match status" value="1"/>
</dbReference>
<dbReference type="EMBL" id="JBHTHY010000003">
    <property type="protein sequence ID" value="MFD0796529.1"/>
    <property type="molecule type" value="Genomic_DNA"/>
</dbReference>
<evidence type="ECO:0000256" key="3">
    <source>
        <dbReference type="ARBA" id="ARBA00023163"/>
    </source>
</evidence>
<dbReference type="CDD" id="cd06267">
    <property type="entry name" value="PBP1_LacI_sugar_binding-like"/>
    <property type="match status" value="1"/>
</dbReference>
<gene>
    <name evidence="5" type="ORF">ACFQZJ_03585</name>
</gene>
<name>A0ABW3B1Q2_9FLAO</name>
<evidence type="ECO:0000256" key="2">
    <source>
        <dbReference type="ARBA" id="ARBA00023125"/>
    </source>
</evidence>
<sequence>MKKITIHEIAKILKIDSSTVSRALQDSNRVSPKTKKRVLEKAKELGYRPNLLASNLRQNRSNTIAVVVPRISRHFFSSTISGIEEMAYSRGFNVLISQSLEQLKREREIVNKLFSNRVDGILISVSMETEIGLHLNHLEQAGLPLVFFDRHCADLVNSNKVLVDDFAGAYKAVHHLIQNNCKKIVHFSGPQTLEIYKNRLAGYKKALKDNRIAFNDELVLVSNLLQNDGMQMAQKLMNAHPDIDAIFAANDLAAIGAMKYLKGIGKRIPQDIALVGFSNEPISEMMEPSLTTLDQFGFQIGTISCELLLDSIQSKKEKPENKTIVLQPELIVRDSSKKI</sequence>
<dbReference type="Pfam" id="PF00532">
    <property type="entry name" value="Peripla_BP_1"/>
    <property type="match status" value="1"/>
</dbReference>
<dbReference type="Proteomes" id="UP001597012">
    <property type="component" value="Unassembled WGS sequence"/>
</dbReference>
<dbReference type="GO" id="GO:0003677">
    <property type="term" value="F:DNA binding"/>
    <property type="evidence" value="ECO:0007669"/>
    <property type="project" value="UniProtKB-KW"/>
</dbReference>
<dbReference type="InterPro" id="IPR028082">
    <property type="entry name" value="Peripla_BP_I"/>
</dbReference>
<keyword evidence="3" id="KW-0804">Transcription</keyword>
<keyword evidence="1" id="KW-0805">Transcription regulation</keyword>
<dbReference type="PANTHER" id="PTHR30146">
    <property type="entry name" value="LACI-RELATED TRANSCRIPTIONAL REPRESSOR"/>
    <property type="match status" value="1"/>
</dbReference>
<dbReference type="InterPro" id="IPR000843">
    <property type="entry name" value="HTH_LacI"/>
</dbReference>
<keyword evidence="2 5" id="KW-0238">DNA-binding</keyword>
<organism evidence="5 6">
    <name type="scientific">Maribacter chungangensis</name>
    <dbReference type="NCBI Taxonomy" id="1069117"/>
    <lineage>
        <taxon>Bacteria</taxon>
        <taxon>Pseudomonadati</taxon>
        <taxon>Bacteroidota</taxon>
        <taxon>Flavobacteriia</taxon>
        <taxon>Flavobacteriales</taxon>
        <taxon>Flavobacteriaceae</taxon>
        <taxon>Maribacter</taxon>
    </lineage>
</organism>
<dbReference type="SMART" id="SM00354">
    <property type="entry name" value="HTH_LACI"/>
    <property type="match status" value="1"/>
</dbReference>
<dbReference type="Gene3D" id="1.10.260.40">
    <property type="entry name" value="lambda repressor-like DNA-binding domains"/>
    <property type="match status" value="1"/>
</dbReference>
<dbReference type="SUPFAM" id="SSF47413">
    <property type="entry name" value="lambda repressor-like DNA-binding domains"/>
    <property type="match status" value="1"/>
</dbReference>
<dbReference type="InterPro" id="IPR010982">
    <property type="entry name" value="Lambda_DNA-bd_dom_sf"/>
</dbReference>
<reference evidence="6" key="1">
    <citation type="journal article" date="2019" name="Int. J. Syst. Evol. Microbiol.">
        <title>The Global Catalogue of Microorganisms (GCM) 10K type strain sequencing project: providing services to taxonomists for standard genome sequencing and annotation.</title>
        <authorList>
            <consortium name="The Broad Institute Genomics Platform"/>
            <consortium name="The Broad Institute Genome Sequencing Center for Infectious Disease"/>
            <person name="Wu L."/>
            <person name="Ma J."/>
        </authorList>
    </citation>
    <scope>NUCLEOTIDE SEQUENCE [LARGE SCALE GENOMIC DNA]</scope>
    <source>
        <strain evidence="6">CCUG 61948</strain>
    </source>
</reference>
<evidence type="ECO:0000313" key="5">
    <source>
        <dbReference type="EMBL" id="MFD0796529.1"/>
    </source>
</evidence>
<comment type="caution">
    <text evidence="5">The sequence shown here is derived from an EMBL/GenBank/DDBJ whole genome shotgun (WGS) entry which is preliminary data.</text>
</comment>
<evidence type="ECO:0000259" key="4">
    <source>
        <dbReference type="PROSITE" id="PS50932"/>
    </source>
</evidence>
<dbReference type="SUPFAM" id="SSF53822">
    <property type="entry name" value="Periplasmic binding protein-like I"/>
    <property type="match status" value="1"/>
</dbReference>
<feature type="domain" description="HTH lacI-type" evidence="4">
    <location>
        <begin position="4"/>
        <end position="58"/>
    </location>
</feature>
<dbReference type="Gene3D" id="3.40.50.2300">
    <property type="match status" value="2"/>
</dbReference>
<accession>A0ABW3B1Q2</accession>
<dbReference type="Pfam" id="PF00356">
    <property type="entry name" value="LacI"/>
    <property type="match status" value="1"/>
</dbReference>
<dbReference type="RefSeq" id="WP_379932371.1">
    <property type="nucleotide sequence ID" value="NZ_JBHTHY010000003.1"/>
</dbReference>
<evidence type="ECO:0000256" key="1">
    <source>
        <dbReference type="ARBA" id="ARBA00023015"/>
    </source>
</evidence>
<protein>
    <submittedName>
        <fullName evidence="5">LacI family DNA-binding transcriptional regulator</fullName>
    </submittedName>
</protein>